<dbReference type="RefSeq" id="WP_015829886.1">
    <property type="nucleotide sequence ID" value="NC_012969.1"/>
</dbReference>
<name>C6XCV2_METGS</name>
<dbReference type="eggNOG" id="COG2823">
    <property type="taxonomic scope" value="Bacteria"/>
</dbReference>
<sequence>MDDLSAEFTMSDYIADSFTLSPPARMPDNIAKARELEPPVVLTQDEQIRNTVLQRLSADPYFKGFDIEVESKRCIVVLKGQLGSYDQIACAYRHAVTVEGVKAVYNGLVCNYH</sequence>
<dbReference type="InterPro" id="IPR007055">
    <property type="entry name" value="BON_dom"/>
</dbReference>
<dbReference type="EMBL" id="CP001674">
    <property type="protein sequence ID" value="ACT50377.1"/>
    <property type="molecule type" value="Genomic_DNA"/>
</dbReference>
<protein>
    <submittedName>
        <fullName evidence="2">Transport-associated</fullName>
    </submittedName>
</protein>
<feature type="domain" description="BON" evidence="1">
    <location>
        <begin position="44"/>
        <end position="112"/>
    </location>
</feature>
<keyword evidence="3" id="KW-1185">Reference proteome</keyword>
<accession>C6XCV2</accession>
<reference evidence="2 3" key="2">
    <citation type="journal article" date="2011" name="J. Bacteriol.">
        <title>Genomes of three methylotrophs from a single niche uncover genetic and metabolic divergence of Methylophilaceae.</title>
        <authorList>
            <person name="Lapidus A."/>
            <person name="Clum A."/>
            <person name="Labutti K."/>
            <person name="Kaluzhnaya M.G."/>
            <person name="Lim S."/>
            <person name="Beck D.A."/>
            <person name="Glavina Del Rio T."/>
            <person name="Nolan M."/>
            <person name="Mavromatis K."/>
            <person name="Huntemann M."/>
            <person name="Lucas S."/>
            <person name="Lidstrom M.E."/>
            <person name="Ivanova N."/>
            <person name="Chistoserdova L."/>
        </authorList>
    </citation>
    <scope>NUCLEOTIDE SEQUENCE [LARGE SCALE GENOMIC DNA]</scope>
    <source>
        <strain evidence="2 3">SIP3-4</strain>
    </source>
</reference>
<dbReference type="AlphaFoldDB" id="C6XCV2"/>
<gene>
    <name evidence="2" type="ordered locus">Msip34_1130</name>
</gene>
<proteinExistence type="predicted"/>
<evidence type="ECO:0000259" key="1">
    <source>
        <dbReference type="PROSITE" id="PS50914"/>
    </source>
</evidence>
<dbReference type="STRING" id="582744.Msip34_1130"/>
<evidence type="ECO:0000313" key="3">
    <source>
        <dbReference type="Proteomes" id="UP000002743"/>
    </source>
</evidence>
<dbReference type="PROSITE" id="PS50914">
    <property type="entry name" value="BON"/>
    <property type="match status" value="1"/>
</dbReference>
<dbReference type="Pfam" id="PF04972">
    <property type="entry name" value="BON"/>
    <property type="match status" value="1"/>
</dbReference>
<dbReference type="Gene3D" id="3.30.1340.30">
    <property type="match status" value="1"/>
</dbReference>
<evidence type="ECO:0000313" key="2">
    <source>
        <dbReference type="EMBL" id="ACT50377.1"/>
    </source>
</evidence>
<organism evidence="2 3">
    <name type="scientific">Methylovorus glucosotrophus (strain SIP3-4)</name>
    <dbReference type="NCBI Taxonomy" id="582744"/>
    <lineage>
        <taxon>Bacteria</taxon>
        <taxon>Pseudomonadati</taxon>
        <taxon>Pseudomonadota</taxon>
        <taxon>Betaproteobacteria</taxon>
        <taxon>Nitrosomonadales</taxon>
        <taxon>Methylophilaceae</taxon>
        <taxon>Methylovorus</taxon>
    </lineage>
</organism>
<reference evidence="3" key="1">
    <citation type="submission" date="2009-07" db="EMBL/GenBank/DDBJ databases">
        <title>Complete sequence of chromosome of Methylovorus sp. SIP3-4.</title>
        <authorList>
            <person name="Lucas S."/>
            <person name="Copeland A."/>
            <person name="Lapidus A."/>
            <person name="Glavina del Rio T."/>
            <person name="Tice H."/>
            <person name="Bruce D."/>
            <person name="Goodwin L."/>
            <person name="Pitluck S."/>
            <person name="Clum A."/>
            <person name="Larimer F."/>
            <person name="Land M."/>
            <person name="Hauser L."/>
            <person name="Kyrpides N."/>
            <person name="Mikhailova N."/>
            <person name="Kayluzhnaya M."/>
            <person name="Chistoserdova L."/>
        </authorList>
    </citation>
    <scope>NUCLEOTIDE SEQUENCE [LARGE SCALE GENOMIC DNA]</scope>
    <source>
        <strain evidence="3">SIP3-4</strain>
    </source>
</reference>
<dbReference type="Proteomes" id="UP000002743">
    <property type="component" value="Chromosome"/>
</dbReference>
<dbReference type="KEGG" id="mei:Msip34_1130"/>
<dbReference type="HOGENOM" id="CLU_2130574_0_0_4"/>
<dbReference type="OrthoDB" id="8537411at2"/>